<dbReference type="OrthoDB" id="161814at2759"/>
<keyword evidence="1 4" id="KW-0812">Transmembrane</keyword>
<feature type="transmembrane region" description="Helical" evidence="4">
    <location>
        <begin position="50"/>
        <end position="69"/>
    </location>
</feature>
<proteinExistence type="inferred from homology"/>
<evidence type="ECO:0000313" key="5">
    <source>
        <dbReference type="EMBL" id="KAJ2755446.1"/>
    </source>
</evidence>
<comment type="similarity">
    <text evidence="4">Belongs to the copper transporter (Ctr) (TC 1.A.56) family. SLC31A subfamily.</text>
</comment>
<feature type="transmembrane region" description="Helical" evidence="4">
    <location>
        <begin position="110"/>
        <end position="127"/>
    </location>
</feature>
<dbReference type="InterPro" id="IPR007274">
    <property type="entry name" value="Cop_transporter"/>
</dbReference>
<keyword evidence="4" id="KW-0187">Copper transport</keyword>
<dbReference type="Pfam" id="PF04145">
    <property type="entry name" value="Ctr"/>
    <property type="match status" value="1"/>
</dbReference>
<keyword evidence="3 4" id="KW-0472">Membrane</keyword>
<keyword evidence="4" id="KW-0406">Ion transport</keyword>
<keyword evidence="4" id="KW-0186">Copper</keyword>
<keyword evidence="2 4" id="KW-1133">Transmembrane helix</keyword>
<protein>
    <recommendedName>
        <fullName evidence="4">Copper transport protein</fullName>
    </recommendedName>
</protein>
<keyword evidence="6" id="KW-1185">Reference proteome</keyword>
<gene>
    <name evidence="5" type="primary">CTR2</name>
    <name evidence="5" type="ORF">GGI19_001650</name>
</gene>
<comment type="caution">
    <text evidence="5">The sequence shown here is derived from an EMBL/GenBank/DDBJ whole genome shotgun (WGS) entry which is preliminary data.</text>
</comment>
<evidence type="ECO:0000313" key="6">
    <source>
        <dbReference type="Proteomes" id="UP001140011"/>
    </source>
</evidence>
<reference evidence="5" key="1">
    <citation type="submission" date="2022-07" db="EMBL/GenBank/DDBJ databases">
        <title>Phylogenomic reconstructions and comparative analyses of Kickxellomycotina fungi.</title>
        <authorList>
            <person name="Reynolds N.K."/>
            <person name="Stajich J.E."/>
            <person name="Barry K."/>
            <person name="Grigoriev I.V."/>
            <person name="Crous P."/>
            <person name="Smith M.E."/>
        </authorList>
    </citation>
    <scope>NUCLEOTIDE SEQUENCE</scope>
    <source>
        <strain evidence="5">BCRC 34297</strain>
    </source>
</reference>
<evidence type="ECO:0000256" key="1">
    <source>
        <dbReference type="ARBA" id="ARBA00022692"/>
    </source>
</evidence>
<dbReference type="AlphaFoldDB" id="A0A9W8H345"/>
<dbReference type="Proteomes" id="UP001140011">
    <property type="component" value="Unassembled WGS sequence"/>
</dbReference>
<name>A0A9W8H345_9FUNG</name>
<evidence type="ECO:0000256" key="3">
    <source>
        <dbReference type="ARBA" id="ARBA00023136"/>
    </source>
</evidence>
<comment type="subcellular location">
    <subcellularLocation>
        <location evidence="4">Membrane</location>
        <topology evidence="4">Multi-pass membrane protein</topology>
    </subcellularLocation>
</comment>
<dbReference type="PANTHER" id="PTHR12483">
    <property type="entry name" value="SOLUTE CARRIER FAMILY 31 COPPER TRANSPORTERS"/>
    <property type="match status" value="1"/>
</dbReference>
<dbReference type="EMBL" id="JANBUH010000062">
    <property type="protein sequence ID" value="KAJ2755446.1"/>
    <property type="molecule type" value="Genomic_DNA"/>
</dbReference>
<organism evidence="5 6">
    <name type="scientific">Coemansia pectinata</name>
    <dbReference type="NCBI Taxonomy" id="1052879"/>
    <lineage>
        <taxon>Eukaryota</taxon>
        <taxon>Fungi</taxon>
        <taxon>Fungi incertae sedis</taxon>
        <taxon>Zoopagomycota</taxon>
        <taxon>Kickxellomycotina</taxon>
        <taxon>Kickxellomycetes</taxon>
        <taxon>Kickxellales</taxon>
        <taxon>Kickxellaceae</taxon>
        <taxon>Coemansia</taxon>
    </lineage>
</organism>
<accession>A0A9W8H345</accession>
<evidence type="ECO:0000256" key="2">
    <source>
        <dbReference type="ARBA" id="ARBA00022989"/>
    </source>
</evidence>
<sequence length="163" mass="17680">MDMPGHGGHGGHGDHGDGGSRPMCAMNMAFNWSTENVCVLFDFWRVNSNTSLVLTCAAVFLLGYLYELARAGVRGWEKSHAPSGTLVSTSSSTPLVGTDAIRNDIRWKRALFYGLLVAYSYSLMLIFMTYNGFLILAVIGGAVTGHYAYSSDEWGSVRGANCH</sequence>
<dbReference type="GO" id="GO:0016020">
    <property type="term" value="C:membrane"/>
    <property type="evidence" value="ECO:0007669"/>
    <property type="project" value="UniProtKB-SubCell"/>
</dbReference>
<evidence type="ECO:0000256" key="4">
    <source>
        <dbReference type="RuleBase" id="RU367022"/>
    </source>
</evidence>
<dbReference type="GO" id="GO:0005375">
    <property type="term" value="F:copper ion transmembrane transporter activity"/>
    <property type="evidence" value="ECO:0007669"/>
    <property type="project" value="UniProtKB-UniRule"/>
</dbReference>
<keyword evidence="4" id="KW-0813">Transport</keyword>
<dbReference type="PANTHER" id="PTHR12483:SF115">
    <property type="entry name" value="COPPER TRANSPORT PROTEIN"/>
    <property type="match status" value="1"/>
</dbReference>